<dbReference type="PROSITE" id="PS51257">
    <property type="entry name" value="PROKAR_LIPOPROTEIN"/>
    <property type="match status" value="1"/>
</dbReference>
<feature type="signal peptide" evidence="1">
    <location>
        <begin position="1"/>
        <end position="26"/>
    </location>
</feature>
<dbReference type="STRING" id="1817760.A2151_06910"/>
<dbReference type="Pfam" id="PF14559">
    <property type="entry name" value="TPR_19"/>
    <property type="match status" value="1"/>
</dbReference>
<organism evidence="2 3">
    <name type="scientific">Candidatus Muproteobacteria bacterium RBG_16_65_34</name>
    <dbReference type="NCBI Taxonomy" id="1817760"/>
    <lineage>
        <taxon>Bacteria</taxon>
        <taxon>Pseudomonadati</taxon>
        <taxon>Pseudomonadota</taxon>
        <taxon>Candidatus Muproteobacteria</taxon>
    </lineage>
</organism>
<proteinExistence type="predicted"/>
<dbReference type="EMBL" id="MFSU01000073">
    <property type="protein sequence ID" value="OGI46856.1"/>
    <property type="molecule type" value="Genomic_DNA"/>
</dbReference>
<accession>A0A1F6TP73</accession>
<feature type="chain" id="PRO_5009526759" evidence="1">
    <location>
        <begin position="27"/>
        <end position="139"/>
    </location>
</feature>
<evidence type="ECO:0000313" key="2">
    <source>
        <dbReference type="EMBL" id="OGI46856.1"/>
    </source>
</evidence>
<dbReference type="Gene3D" id="1.25.40.10">
    <property type="entry name" value="Tetratricopeptide repeat domain"/>
    <property type="match status" value="1"/>
</dbReference>
<dbReference type="Proteomes" id="UP000178885">
    <property type="component" value="Unassembled WGS sequence"/>
</dbReference>
<gene>
    <name evidence="2" type="ORF">A2151_06910</name>
</gene>
<name>A0A1F6TP73_9PROT</name>
<evidence type="ECO:0000256" key="1">
    <source>
        <dbReference type="SAM" id="SignalP"/>
    </source>
</evidence>
<evidence type="ECO:0000313" key="3">
    <source>
        <dbReference type="Proteomes" id="UP000178885"/>
    </source>
</evidence>
<reference evidence="2 3" key="1">
    <citation type="journal article" date="2016" name="Nat. Commun.">
        <title>Thousands of microbial genomes shed light on interconnected biogeochemical processes in an aquifer system.</title>
        <authorList>
            <person name="Anantharaman K."/>
            <person name="Brown C.T."/>
            <person name="Hug L.A."/>
            <person name="Sharon I."/>
            <person name="Castelle C.J."/>
            <person name="Probst A.J."/>
            <person name="Thomas B.C."/>
            <person name="Singh A."/>
            <person name="Wilkins M.J."/>
            <person name="Karaoz U."/>
            <person name="Brodie E.L."/>
            <person name="Williams K.H."/>
            <person name="Hubbard S.S."/>
            <person name="Banfield J.F."/>
        </authorList>
    </citation>
    <scope>NUCLEOTIDE SEQUENCE [LARGE SCALE GENOMIC DNA]</scope>
</reference>
<dbReference type="InterPro" id="IPR011990">
    <property type="entry name" value="TPR-like_helical_dom_sf"/>
</dbReference>
<protein>
    <submittedName>
        <fullName evidence="2">Uncharacterized protein</fullName>
    </submittedName>
</protein>
<dbReference type="SUPFAM" id="SSF48452">
    <property type="entry name" value="TPR-like"/>
    <property type="match status" value="1"/>
</dbReference>
<comment type="caution">
    <text evidence="2">The sequence shown here is derived from an EMBL/GenBank/DDBJ whole genome shotgun (WGS) entry which is preliminary data.</text>
</comment>
<dbReference type="AlphaFoldDB" id="A0A1F6TP73"/>
<sequence>MNRADNPKRFVLLVFAATLVAGCAGLAPPVSDNAAVLTLIDSARADTAAGRTDSAAAAVERALRIEPKNPRLWRELAQLRFTQAEYAQAEGFAARSNSWAGSDHAFKAANWRLIAEARERRGDRSGALAALARAAELER</sequence>
<keyword evidence="1" id="KW-0732">Signal</keyword>